<dbReference type="InterPro" id="IPR001623">
    <property type="entry name" value="DnaJ_domain"/>
</dbReference>
<dbReference type="PRINTS" id="PR00625">
    <property type="entry name" value="JDOMAIN"/>
</dbReference>
<dbReference type="Pfam" id="PF00226">
    <property type="entry name" value="DnaJ"/>
    <property type="match status" value="1"/>
</dbReference>
<sequence length="392" mass="45402">MATTKLIEDYYSILEVSQFAPISSIKDSYRRLALRYHPDKNKKEDATEAFQRLGRAWEVLQDEAKRAQYDGELLKRKREKEEGEALRARKRREEVDREIAARWARENEERRKRRKKAEQRPPEEVKRIKGWKIAAREEYLSRLRAWILFREEKLRLLHSSQRSLRIWQDTLDAVDEQNVPSGEMHKKLGDLSRRAGINTPDDVAPETSKPAFINGECILEIEKGIRDMQTQCNQIILQLIEDKGIYEREETASRKTRIKEALGFLGPRELNPPLFSVIDRRGQAINHWQTLSRVSGTVKVSTSIESAPEGPWHKSGEWKRISGEHACGRCGHSAFHIIQDCGPAKCPGCGMVVCNECNRELVLLREYGDWLYAEGETAKSSMFELLWDDNGE</sequence>
<accession>A0A8H4RY72</accession>
<dbReference type="PANTHER" id="PTHR43908">
    <property type="entry name" value="AT29763P-RELATED"/>
    <property type="match status" value="1"/>
</dbReference>
<comment type="caution">
    <text evidence="3">The sequence shown here is derived from an EMBL/GenBank/DDBJ whole genome shotgun (WGS) entry which is preliminary data.</text>
</comment>
<evidence type="ECO:0000259" key="2">
    <source>
        <dbReference type="PROSITE" id="PS50076"/>
    </source>
</evidence>
<dbReference type="InterPro" id="IPR051100">
    <property type="entry name" value="DnaJ_subfamily_B/C"/>
</dbReference>
<keyword evidence="4" id="KW-1185">Reference proteome</keyword>
<dbReference type="AlphaFoldDB" id="A0A8H4RY72"/>
<keyword evidence="1" id="KW-0175">Coiled coil</keyword>
<evidence type="ECO:0000256" key="1">
    <source>
        <dbReference type="SAM" id="Coils"/>
    </source>
</evidence>
<protein>
    <recommendedName>
        <fullName evidence="2">J domain-containing protein</fullName>
    </recommendedName>
</protein>
<proteinExistence type="predicted"/>
<feature type="domain" description="J" evidence="2">
    <location>
        <begin position="9"/>
        <end position="73"/>
    </location>
</feature>
<dbReference type="GO" id="GO:0071218">
    <property type="term" value="P:cellular response to misfolded protein"/>
    <property type="evidence" value="ECO:0007669"/>
    <property type="project" value="TreeGrafter"/>
</dbReference>
<dbReference type="PROSITE" id="PS00636">
    <property type="entry name" value="DNAJ_1"/>
    <property type="match status" value="1"/>
</dbReference>
<dbReference type="GO" id="GO:0005789">
    <property type="term" value="C:endoplasmic reticulum membrane"/>
    <property type="evidence" value="ECO:0007669"/>
    <property type="project" value="TreeGrafter"/>
</dbReference>
<dbReference type="Proteomes" id="UP000566819">
    <property type="component" value="Unassembled WGS sequence"/>
</dbReference>
<evidence type="ECO:0000313" key="4">
    <source>
        <dbReference type="Proteomes" id="UP000566819"/>
    </source>
</evidence>
<dbReference type="InterPro" id="IPR036869">
    <property type="entry name" value="J_dom_sf"/>
</dbReference>
<dbReference type="SMART" id="SM00271">
    <property type="entry name" value="DnaJ"/>
    <property type="match status" value="1"/>
</dbReference>
<dbReference type="GO" id="GO:0030544">
    <property type="term" value="F:Hsp70 protein binding"/>
    <property type="evidence" value="ECO:0007669"/>
    <property type="project" value="TreeGrafter"/>
</dbReference>
<organism evidence="3 4">
    <name type="scientific">Cudoniella acicularis</name>
    <dbReference type="NCBI Taxonomy" id="354080"/>
    <lineage>
        <taxon>Eukaryota</taxon>
        <taxon>Fungi</taxon>
        <taxon>Dikarya</taxon>
        <taxon>Ascomycota</taxon>
        <taxon>Pezizomycotina</taxon>
        <taxon>Leotiomycetes</taxon>
        <taxon>Helotiales</taxon>
        <taxon>Tricladiaceae</taxon>
        <taxon>Cudoniella</taxon>
    </lineage>
</organism>
<dbReference type="Gene3D" id="1.10.287.110">
    <property type="entry name" value="DnaJ domain"/>
    <property type="match status" value="1"/>
</dbReference>
<dbReference type="PROSITE" id="PS50076">
    <property type="entry name" value="DNAJ_2"/>
    <property type="match status" value="1"/>
</dbReference>
<dbReference type="PANTHER" id="PTHR43908:SF3">
    <property type="entry name" value="AT29763P-RELATED"/>
    <property type="match status" value="1"/>
</dbReference>
<dbReference type="SUPFAM" id="SSF46565">
    <property type="entry name" value="Chaperone J-domain"/>
    <property type="match status" value="1"/>
</dbReference>
<dbReference type="CDD" id="cd06257">
    <property type="entry name" value="DnaJ"/>
    <property type="match status" value="1"/>
</dbReference>
<evidence type="ECO:0000313" key="3">
    <source>
        <dbReference type="EMBL" id="KAF4637683.1"/>
    </source>
</evidence>
<reference evidence="3 4" key="1">
    <citation type="submission" date="2020-03" db="EMBL/GenBank/DDBJ databases">
        <title>Draft Genome Sequence of Cudoniella acicularis.</title>
        <authorList>
            <person name="Buettner E."/>
            <person name="Kellner H."/>
        </authorList>
    </citation>
    <scope>NUCLEOTIDE SEQUENCE [LARGE SCALE GENOMIC DNA]</scope>
    <source>
        <strain evidence="3 4">DSM 108380</strain>
    </source>
</reference>
<name>A0A8H4RY72_9HELO</name>
<dbReference type="InterPro" id="IPR018253">
    <property type="entry name" value="DnaJ_domain_CS"/>
</dbReference>
<feature type="coiled-coil region" evidence="1">
    <location>
        <begin position="78"/>
        <end position="120"/>
    </location>
</feature>
<dbReference type="OrthoDB" id="442087at2759"/>
<dbReference type="EMBL" id="JAAMPI010000014">
    <property type="protein sequence ID" value="KAF4637683.1"/>
    <property type="molecule type" value="Genomic_DNA"/>
</dbReference>
<gene>
    <name evidence="3" type="ORF">G7Y89_g404</name>
</gene>